<accession>A0A4P2QQ52</accession>
<dbReference type="PANTHER" id="PTHR42926">
    <property type="match status" value="1"/>
</dbReference>
<dbReference type="AlphaFoldDB" id="A0A4P2QQ52"/>
<dbReference type="Pfam" id="PF06745">
    <property type="entry name" value="ATPase"/>
    <property type="match status" value="3"/>
</dbReference>
<reference evidence="2 3" key="1">
    <citation type="submission" date="2015-09" db="EMBL/GenBank/DDBJ databases">
        <title>Sorangium comparison.</title>
        <authorList>
            <person name="Zaburannyi N."/>
            <person name="Bunk B."/>
            <person name="Overmann J."/>
            <person name="Mueller R."/>
        </authorList>
    </citation>
    <scope>NUCLEOTIDE SEQUENCE [LARGE SCALE GENOMIC DNA]</scope>
    <source>
        <strain evidence="2 3">So ce836</strain>
    </source>
</reference>
<feature type="domain" description="KaiC" evidence="1">
    <location>
        <begin position="481"/>
        <end position="718"/>
    </location>
</feature>
<dbReference type="PANTHER" id="PTHR42926:SF1">
    <property type="entry name" value="CIRCADIAN CLOCK OSCILLATOR PROTEIN KAIC 1"/>
    <property type="match status" value="1"/>
</dbReference>
<feature type="domain" description="KaiC" evidence="1">
    <location>
        <begin position="8"/>
        <end position="239"/>
    </location>
</feature>
<dbReference type="InterPro" id="IPR027417">
    <property type="entry name" value="P-loop_NTPase"/>
</dbReference>
<protein>
    <recommendedName>
        <fullName evidence="1">KaiC domain-containing protein</fullName>
    </recommendedName>
</protein>
<dbReference type="InterPro" id="IPR010624">
    <property type="entry name" value="KaiC_dom"/>
</dbReference>
<organism evidence="2 3">
    <name type="scientific">Sorangium cellulosum</name>
    <name type="common">Polyangium cellulosum</name>
    <dbReference type="NCBI Taxonomy" id="56"/>
    <lineage>
        <taxon>Bacteria</taxon>
        <taxon>Pseudomonadati</taxon>
        <taxon>Myxococcota</taxon>
        <taxon>Polyangia</taxon>
        <taxon>Polyangiales</taxon>
        <taxon>Polyangiaceae</taxon>
        <taxon>Sorangium</taxon>
    </lineage>
</organism>
<dbReference type="InterPro" id="IPR051347">
    <property type="entry name" value="Circadian_clock_KaiC-rel"/>
</dbReference>
<sequence>MTKKTAIARIETGVRNLDVLFQGGLPKGSIVVIAGAPGAGKTILTQQICFHNASAKTRVLYFNTLSEPTAKTLRYLNQFDFFDARKIDGGIQFVDLGAILRTKGLEGAFKLIMEHIKKVKPALVVIDSFKVFDDLAKSKEELRKFGYELAISLMAWETTTLFLGEFGQGDIETNPLFSIIDGLVMIGQRQEAGEQRRFIQIVKMRGTDHSREEHSFAITRAGIDVFAPRVTLHRAVIEGEEPRLRTGISRLDDLLGDGIPRGASLLVAGVAGTGKTVLSLEFIYRGAKAGEKGIFFSFEETEPRLRATARGLGWDLDAEIERGMVEIVFIPQPNILVEAHLLMMSERILGMKARRVVVDSVSVFLHKVKDPQVDREKIFQLASVIHNAQAVGFLATDIPYGTHQISRFGVEETMVDGVILLSSTEEGLERQRYIEIYKLRNTAHLRGRHSIVIGPGGVMVYPRYNAEAAFAEPPPPLETARRLPSGVPGLDELLGGGLLERSVTLLSGSAGIGKSTLSMQFLLEGCRRGEPGLYVALEEGPAQIIRAAEALGLPLPEAIQEGRAEVIYISRERIRPSQLLSLLTDKIRTQKTRRVVLDSVSHLADEGIGEDELRQLLYALIVRFKALGVTSLLTLESSVMYSSETVTDRHFSPVADNLVVLRYTPLPGEIRPTLLVVKTRGSEHDFGAYYFTIGKGGARIGQRAGEGAPLATENLAGRRRTKR</sequence>
<feature type="domain" description="KaiC" evidence="1">
    <location>
        <begin position="242"/>
        <end position="474"/>
    </location>
</feature>
<dbReference type="SUPFAM" id="SSF52540">
    <property type="entry name" value="P-loop containing nucleoside triphosphate hydrolases"/>
    <property type="match status" value="3"/>
</dbReference>
<gene>
    <name evidence="2" type="ORF">SOCE836_044610</name>
</gene>
<dbReference type="EMBL" id="CP012672">
    <property type="protein sequence ID" value="AUX32324.1"/>
    <property type="molecule type" value="Genomic_DNA"/>
</dbReference>
<dbReference type="PRINTS" id="PR01874">
    <property type="entry name" value="DNAREPAIRADA"/>
</dbReference>
<dbReference type="SMART" id="SM00382">
    <property type="entry name" value="AAA"/>
    <property type="match status" value="3"/>
</dbReference>
<dbReference type="InterPro" id="IPR003593">
    <property type="entry name" value="AAA+_ATPase"/>
</dbReference>
<name>A0A4P2QQ52_SORCE</name>
<evidence type="ECO:0000313" key="2">
    <source>
        <dbReference type="EMBL" id="AUX32324.1"/>
    </source>
</evidence>
<dbReference type="InterPro" id="IPR014774">
    <property type="entry name" value="KaiC-like_dom"/>
</dbReference>
<dbReference type="Proteomes" id="UP000295497">
    <property type="component" value="Chromosome"/>
</dbReference>
<evidence type="ECO:0000313" key="3">
    <source>
        <dbReference type="Proteomes" id="UP000295497"/>
    </source>
</evidence>
<proteinExistence type="predicted"/>
<dbReference type="RefSeq" id="WP_129575939.1">
    <property type="nucleotide sequence ID" value="NZ_CP012672.1"/>
</dbReference>
<dbReference type="GO" id="GO:0005524">
    <property type="term" value="F:ATP binding"/>
    <property type="evidence" value="ECO:0007669"/>
    <property type="project" value="InterPro"/>
</dbReference>
<evidence type="ECO:0000259" key="1">
    <source>
        <dbReference type="PROSITE" id="PS51146"/>
    </source>
</evidence>
<dbReference type="PROSITE" id="PS51146">
    <property type="entry name" value="KAIC"/>
    <property type="match status" value="3"/>
</dbReference>
<dbReference type="Gene3D" id="3.40.50.300">
    <property type="entry name" value="P-loop containing nucleotide triphosphate hydrolases"/>
    <property type="match status" value="3"/>
</dbReference>